<keyword evidence="1" id="KW-0479">Metal-binding</keyword>
<evidence type="ECO:0000256" key="1">
    <source>
        <dbReference type="ARBA" id="ARBA00022723"/>
    </source>
</evidence>
<dbReference type="Gene3D" id="3.20.20.60">
    <property type="entry name" value="Phosphoenolpyruvate-binding domains"/>
    <property type="match status" value="1"/>
</dbReference>
<name>A0ABS9A0T8_9GAMM</name>
<evidence type="ECO:0000259" key="2">
    <source>
        <dbReference type="Pfam" id="PF03328"/>
    </source>
</evidence>
<gene>
    <name evidence="3" type="ORF">HOP53_06310</name>
</gene>
<keyword evidence="4" id="KW-1185">Reference proteome</keyword>
<evidence type="ECO:0000313" key="4">
    <source>
        <dbReference type="Proteomes" id="UP001320168"/>
    </source>
</evidence>
<dbReference type="InterPro" id="IPR015813">
    <property type="entry name" value="Pyrv/PenolPyrv_kinase-like_dom"/>
</dbReference>
<protein>
    <submittedName>
        <fullName evidence="3">Aldolase</fullName>
    </submittedName>
</protein>
<dbReference type="InterPro" id="IPR005000">
    <property type="entry name" value="Aldolase/citrate-lyase_domain"/>
</dbReference>
<sequence>MLITVVPDIARYAQESGVDTLFIDMETRGKAERQGHLDTHKSAHTYADVARIAAVLTKAELLVRINPPWEGTSAEVDAAIDAGAQRLMLPMFRHIAEVDNFKRAVAGRVPVTLLVETAASLARLPLILPLLEPEDRVHFGLNDLCLDMKLDFLFEVLGGRLLDGPASFCREAGVPFGIGGVGCIGQGLVPAEWILSEHVRLGSEWVILSRAFHGGAETLPALLARLDLANELNVMQRCYQQLAMTAPDVLSANQASLALRAAAVHGQYQQPRVA</sequence>
<accession>A0ABS9A0T8</accession>
<reference evidence="3 4" key="1">
    <citation type="journal article" date="2021" name="Front. Microbiol.">
        <title>Aerobic Denitrification and Heterotrophic Sulfur Oxidation in the Genus Halomonas Revealed by Six Novel Species Characterizations and Genome-Based Analysis.</title>
        <authorList>
            <person name="Wang L."/>
            <person name="Shao Z."/>
        </authorList>
    </citation>
    <scope>NUCLEOTIDE SEQUENCE [LARGE SCALE GENOMIC DNA]</scope>
    <source>
        <strain evidence="3 4">MCCC 1A11081</strain>
    </source>
</reference>
<dbReference type="Pfam" id="PF03328">
    <property type="entry name" value="HpcH_HpaI"/>
    <property type="match status" value="1"/>
</dbReference>
<organism evidence="3 4">
    <name type="scientific">Billgrantia ethanolica</name>
    <dbReference type="NCBI Taxonomy" id="2733486"/>
    <lineage>
        <taxon>Bacteria</taxon>
        <taxon>Pseudomonadati</taxon>
        <taxon>Pseudomonadota</taxon>
        <taxon>Gammaproteobacteria</taxon>
        <taxon>Oceanospirillales</taxon>
        <taxon>Halomonadaceae</taxon>
        <taxon>Billgrantia</taxon>
    </lineage>
</organism>
<comment type="caution">
    <text evidence="3">The sequence shown here is derived from an EMBL/GenBank/DDBJ whole genome shotgun (WGS) entry which is preliminary data.</text>
</comment>
<proteinExistence type="predicted"/>
<feature type="domain" description="HpcH/HpaI aldolase/citrate lyase" evidence="2">
    <location>
        <begin position="7"/>
        <end position="150"/>
    </location>
</feature>
<dbReference type="InterPro" id="IPR040442">
    <property type="entry name" value="Pyrv_kinase-like_dom_sf"/>
</dbReference>
<evidence type="ECO:0000313" key="3">
    <source>
        <dbReference type="EMBL" id="MCE8002447.1"/>
    </source>
</evidence>
<dbReference type="EMBL" id="JABFTX010000001">
    <property type="protein sequence ID" value="MCE8002447.1"/>
    <property type="molecule type" value="Genomic_DNA"/>
</dbReference>
<dbReference type="SUPFAM" id="SSF51621">
    <property type="entry name" value="Phosphoenolpyruvate/pyruvate domain"/>
    <property type="match status" value="1"/>
</dbReference>
<dbReference type="Proteomes" id="UP001320168">
    <property type="component" value="Unassembled WGS sequence"/>
</dbReference>